<dbReference type="EMBL" id="QGKX02000996">
    <property type="protein sequence ID" value="KAF3554105.1"/>
    <property type="molecule type" value="Genomic_DNA"/>
</dbReference>
<dbReference type="Proteomes" id="UP000712600">
    <property type="component" value="Unassembled WGS sequence"/>
</dbReference>
<proteinExistence type="predicted"/>
<dbReference type="AlphaFoldDB" id="A0A8S9QXR8"/>
<gene>
    <name evidence="2" type="ORF">F2Q69_00011676</name>
</gene>
<keyword evidence="1" id="KW-0812">Transmembrane</keyword>
<feature type="transmembrane region" description="Helical" evidence="1">
    <location>
        <begin position="102"/>
        <end position="123"/>
    </location>
</feature>
<sequence>MWLRGEWRRWRVSPSCGGIESLGFKVVNESSLQLFIRVCPLPGLFVDLLIPWWLLLGWLKQYNEVETNVSGSVCVGCYSGSGFSSWTGGSCDFGSVKSFSPLVRLADCGLVLGLQLFYALTMLSMVV</sequence>
<protein>
    <submittedName>
        <fullName evidence="2">Uncharacterized protein</fullName>
    </submittedName>
</protein>
<reference evidence="2" key="1">
    <citation type="submission" date="2019-12" db="EMBL/GenBank/DDBJ databases">
        <title>Genome sequencing and annotation of Brassica cretica.</title>
        <authorList>
            <person name="Studholme D.J."/>
            <person name="Sarris P."/>
        </authorList>
    </citation>
    <scope>NUCLEOTIDE SEQUENCE</scope>
    <source>
        <strain evidence="2">PFS-109/04</strain>
        <tissue evidence="2">Leaf</tissue>
    </source>
</reference>
<name>A0A8S9QXR8_BRACR</name>
<keyword evidence="1" id="KW-1133">Transmembrane helix</keyword>
<feature type="transmembrane region" description="Helical" evidence="1">
    <location>
        <begin position="34"/>
        <end position="54"/>
    </location>
</feature>
<evidence type="ECO:0000313" key="3">
    <source>
        <dbReference type="Proteomes" id="UP000712600"/>
    </source>
</evidence>
<evidence type="ECO:0000256" key="1">
    <source>
        <dbReference type="SAM" id="Phobius"/>
    </source>
</evidence>
<organism evidence="2 3">
    <name type="scientific">Brassica cretica</name>
    <name type="common">Mustard</name>
    <dbReference type="NCBI Taxonomy" id="69181"/>
    <lineage>
        <taxon>Eukaryota</taxon>
        <taxon>Viridiplantae</taxon>
        <taxon>Streptophyta</taxon>
        <taxon>Embryophyta</taxon>
        <taxon>Tracheophyta</taxon>
        <taxon>Spermatophyta</taxon>
        <taxon>Magnoliopsida</taxon>
        <taxon>eudicotyledons</taxon>
        <taxon>Gunneridae</taxon>
        <taxon>Pentapetalae</taxon>
        <taxon>rosids</taxon>
        <taxon>malvids</taxon>
        <taxon>Brassicales</taxon>
        <taxon>Brassicaceae</taxon>
        <taxon>Brassiceae</taxon>
        <taxon>Brassica</taxon>
    </lineage>
</organism>
<keyword evidence="1" id="KW-0472">Membrane</keyword>
<accession>A0A8S9QXR8</accession>
<comment type="caution">
    <text evidence="2">The sequence shown here is derived from an EMBL/GenBank/DDBJ whole genome shotgun (WGS) entry which is preliminary data.</text>
</comment>
<evidence type="ECO:0000313" key="2">
    <source>
        <dbReference type="EMBL" id="KAF3554105.1"/>
    </source>
</evidence>